<feature type="domain" description="Argonaute linker 2" evidence="3">
    <location>
        <begin position="222"/>
        <end position="255"/>
    </location>
</feature>
<feature type="region of interest" description="Disordered" evidence="1">
    <location>
        <begin position="1"/>
        <end position="47"/>
    </location>
</feature>
<feature type="domain" description="Piwi" evidence="2">
    <location>
        <begin position="360"/>
        <end position="402"/>
    </location>
</feature>
<evidence type="ECO:0000259" key="2">
    <source>
        <dbReference type="Pfam" id="PF02171"/>
    </source>
</evidence>
<evidence type="ECO:0000259" key="3">
    <source>
        <dbReference type="Pfam" id="PF16488"/>
    </source>
</evidence>
<dbReference type="InterPro" id="IPR003165">
    <property type="entry name" value="Piwi"/>
</dbReference>
<reference evidence="4 5" key="1">
    <citation type="submission" date="2020-10" db="EMBL/GenBank/DDBJ databases">
        <title>The Coptis chinensis genome and diversification of protoberbering-type alkaloids.</title>
        <authorList>
            <person name="Wang B."/>
            <person name="Shu S."/>
            <person name="Song C."/>
            <person name="Liu Y."/>
        </authorList>
    </citation>
    <scope>NUCLEOTIDE SEQUENCE [LARGE SCALE GENOMIC DNA]</scope>
    <source>
        <strain evidence="4">HL-2020</strain>
        <tissue evidence="4">Leaf</tissue>
    </source>
</reference>
<dbReference type="InterPro" id="IPR012337">
    <property type="entry name" value="RNaseH-like_sf"/>
</dbReference>
<dbReference type="AlphaFoldDB" id="A0A835IHM9"/>
<organism evidence="4 5">
    <name type="scientific">Coptis chinensis</name>
    <dbReference type="NCBI Taxonomy" id="261450"/>
    <lineage>
        <taxon>Eukaryota</taxon>
        <taxon>Viridiplantae</taxon>
        <taxon>Streptophyta</taxon>
        <taxon>Embryophyta</taxon>
        <taxon>Tracheophyta</taxon>
        <taxon>Spermatophyta</taxon>
        <taxon>Magnoliopsida</taxon>
        <taxon>Ranunculales</taxon>
        <taxon>Ranunculaceae</taxon>
        <taxon>Coptidoideae</taxon>
        <taxon>Coptis</taxon>
    </lineage>
</organism>
<sequence length="437" mass="48495">MRKNTLDSYFTRRPSKAPRVEPEEGGSSNAPRVEPEEGGSSNAPRVEPEIIGPSIATCVESQEVGLPEASRVLSEEAGPSGTLPIILLSSILDVLDIRLHPPFPFQPIVYLQSFCFCKGVAEPTAFRAKLSSALTLLLVKVVSVPLAHAKCVLKNLRVKARTRPMEFRIHGLSEKRCNEQLYKKPISSVQRSVLVDKTKPRPRERMEVLDKGLNFIADNSSKTNKYNVDPMLHACGISIDSQPAVVQGRVLSEPKTLWRPVLLENWIVVNFSRYSRVRMFCNDLITCGKQKGLNIAHPLQIFEEDRQMERAPPALGGVNSVLQAEFRKRIPFISTIPTIILGMNVSHSSPGQDNVPSIAAGTSRPVHYHVLLDEIGFSTDELQELVHTLSYVYQRSSTAVSVGNWRICCTDLLRPLGSSTSSAFLRLNPFQNLHQAT</sequence>
<dbReference type="Pfam" id="PF02171">
    <property type="entry name" value="Piwi"/>
    <property type="match status" value="1"/>
</dbReference>
<evidence type="ECO:0000313" key="4">
    <source>
        <dbReference type="EMBL" id="KAF9617224.1"/>
    </source>
</evidence>
<dbReference type="Gene3D" id="3.40.50.2300">
    <property type="match status" value="1"/>
</dbReference>
<keyword evidence="5" id="KW-1185">Reference proteome</keyword>
<dbReference type="GO" id="GO:0003676">
    <property type="term" value="F:nucleic acid binding"/>
    <property type="evidence" value="ECO:0007669"/>
    <property type="project" value="InterPro"/>
</dbReference>
<protein>
    <submittedName>
        <fullName evidence="4">Uncharacterized protein</fullName>
    </submittedName>
</protein>
<proteinExistence type="predicted"/>
<name>A0A835IHM9_9MAGN</name>
<dbReference type="InterPro" id="IPR036397">
    <property type="entry name" value="RNaseH_sf"/>
</dbReference>
<comment type="caution">
    <text evidence="4">The sequence shown here is derived from an EMBL/GenBank/DDBJ whole genome shotgun (WGS) entry which is preliminary data.</text>
</comment>
<dbReference type="SUPFAM" id="SSF53098">
    <property type="entry name" value="Ribonuclease H-like"/>
    <property type="match status" value="1"/>
</dbReference>
<dbReference type="InterPro" id="IPR032472">
    <property type="entry name" value="ArgoL2"/>
</dbReference>
<evidence type="ECO:0000313" key="5">
    <source>
        <dbReference type="Proteomes" id="UP000631114"/>
    </source>
</evidence>
<dbReference type="Gene3D" id="3.30.420.10">
    <property type="entry name" value="Ribonuclease H-like superfamily/Ribonuclease H"/>
    <property type="match status" value="1"/>
</dbReference>
<accession>A0A835IHM9</accession>
<dbReference type="EMBL" id="JADFTS010000003">
    <property type="protein sequence ID" value="KAF9617224.1"/>
    <property type="molecule type" value="Genomic_DNA"/>
</dbReference>
<evidence type="ECO:0000256" key="1">
    <source>
        <dbReference type="SAM" id="MobiDB-lite"/>
    </source>
</evidence>
<dbReference type="OrthoDB" id="10252740at2759"/>
<dbReference type="Pfam" id="PF16488">
    <property type="entry name" value="ArgoL2"/>
    <property type="match status" value="1"/>
</dbReference>
<dbReference type="Proteomes" id="UP000631114">
    <property type="component" value="Unassembled WGS sequence"/>
</dbReference>
<dbReference type="PANTHER" id="PTHR22891">
    <property type="entry name" value="EUKARYOTIC TRANSLATION INITIATION FACTOR 2C"/>
    <property type="match status" value="1"/>
</dbReference>
<gene>
    <name evidence="4" type="ORF">IFM89_035106</name>
</gene>